<proteinExistence type="predicted"/>
<organism evidence="2">
    <name type="scientific">Rhizophora mucronata</name>
    <name type="common">Asiatic mangrove</name>
    <dbReference type="NCBI Taxonomy" id="61149"/>
    <lineage>
        <taxon>Eukaryota</taxon>
        <taxon>Viridiplantae</taxon>
        <taxon>Streptophyta</taxon>
        <taxon>Embryophyta</taxon>
        <taxon>Tracheophyta</taxon>
        <taxon>Spermatophyta</taxon>
        <taxon>Magnoliopsida</taxon>
        <taxon>eudicotyledons</taxon>
        <taxon>Gunneridae</taxon>
        <taxon>Pentapetalae</taxon>
        <taxon>rosids</taxon>
        <taxon>fabids</taxon>
        <taxon>Malpighiales</taxon>
        <taxon>Rhizophoraceae</taxon>
        <taxon>Rhizophora</taxon>
    </lineage>
</organism>
<accession>A0A2P2IH49</accession>
<dbReference type="AlphaFoldDB" id="A0A2P2IH49"/>
<evidence type="ECO:0000313" key="2">
    <source>
        <dbReference type="EMBL" id="MBW80553.1"/>
    </source>
</evidence>
<dbReference type="EMBL" id="GGEC01000070">
    <property type="protein sequence ID" value="MBW80553.1"/>
    <property type="molecule type" value="Transcribed_RNA"/>
</dbReference>
<feature type="region of interest" description="Disordered" evidence="1">
    <location>
        <begin position="273"/>
        <end position="300"/>
    </location>
</feature>
<protein>
    <recommendedName>
        <fullName evidence="3">Nuclease associated modular domain-containing protein</fullName>
    </recommendedName>
</protein>
<evidence type="ECO:0008006" key="3">
    <source>
        <dbReference type="Google" id="ProtNLM"/>
    </source>
</evidence>
<dbReference type="PANTHER" id="PTHR34199">
    <property type="entry name" value="NUMOD3 MOTIF FAMILY PROTEIN, EXPRESSED"/>
    <property type="match status" value="1"/>
</dbReference>
<reference evidence="2" key="1">
    <citation type="submission" date="2018-02" db="EMBL/GenBank/DDBJ databases">
        <title>Rhizophora mucronata_Transcriptome.</title>
        <authorList>
            <person name="Meera S.P."/>
            <person name="Sreeshan A."/>
            <person name="Augustine A."/>
        </authorList>
    </citation>
    <scope>NUCLEOTIDE SEQUENCE</scope>
    <source>
        <tissue evidence="2">Leaf</tissue>
    </source>
</reference>
<feature type="compositionally biased region" description="Basic and acidic residues" evidence="1">
    <location>
        <begin position="281"/>
        <end position="297"/>
    </location>
</feature>
<sequence length="396" mass="45707">MGRFCVPHDHVPNALLWPTSSYAPEYTNLQLKKVLSNYHKSVMKSICTPFTSISSIPRYHHAAVLQIGSVEGETSDFENHFQSKLVSNASEKHTMEEEIVKRTMDEEDKLDCYHGYSGSFSEHKVRGRRSRKHGNKGRIPWNKGLNHTAETRALIKQRTIEALRDPKVRKKMSEHPLAHSDENKAKISASLRQLWSKRLKWTRLRKKFFLSWAKSVAGAAKKGGSDQEELEWDSYEKIKQEIAIQQLRCSADKAKAKELAKVKRVERAQAKTKKMAWLAQKGKEKEERANERPEAKRKEHKKSIKIVKELSVSNELTLKQRLTKILRRKSVGSQLIIHRRPSTYHSPDWEKLDVELIKREKVQREVPLAEQIQVARSKRIESVSRDGLAVPSTICL</sequence>
<name>A0A2P2IH49_RHIMU</name>
<evidence type="ECO:0000256" key="1">
    <source>
        <dbReference type="SAM" id="MobiDB-lite"/>
    </source>
</evidence>
<dbReference type="PANTHER" id="PTHR34199:SF1">
    <property type="entry name" value="HISTONE-LYSINE N-METHYLTRANSFERASE, H3 LYSINE-79 SPECIFIC-LIKE PROTEIN"/>
    <property type="match status" value="1"/>
</dbReference>